<dbReference type="GO" id="GO:0016829">
    <property type="term" value="F:lyase activity"/>
    <property type="evidence" value="ECO:0007669"/>
    <property type="project" value="UniProtKB-KW"/>
</dbReference>
<proteinExistence type="inferred from homology"/>
<sequence>MLRVCTLVLGFLGSVLTAHAADLPRIAPRPLASALEAMQGGRWDAAAQLARRDGPAAGELIEWYHLRAGLGEPAEVLAFLRRNSHWPGLDYLRRQSEEAMADAAFDDVLAFYDGYRPQTGTGVLSLARALVARGRVGEAEASVVLGWRTLDLSSEEHDAFMAEHGALLAPHHAARLEMALWRGLRDVADILPLVSEADRSLAKLRGTVENEGGEGLSEAQQRHPGIAYELFNRHLQNDPDKAIEVILRQSRIKAGLGEPERWASWRRALARQKMREGEAQLAYDLASVHQLVEGANYADLEWLSGYLALRYLEAPELALDHFQRFRAAVATPISLGRAGYWIGRAQEALGDPQAAKLAYGEGAAYQTSFYGLLAAEKAELPVDPMLAGREMFPPWRAADFAKSDLKEIGTLALAMGDLGLARRFIIHLSEAQDRTGLGQMGQMLADLKQPHLQVMLGKAAAGRGIVIESPYYALHPVAEMALAVPTEMALAIARRESEFNHLVVSGAGAQGLMQVMPGTARDVARDLGIEHERDKVLTDWAYNARLGATYLAQLGARFDGNVVLVATGYNAGPARATQWVEDYGDPRATKGDAIIDWIEHIPFRETRNYVMRVAESLPAYRARLGKEALPLPFTQELRGKTVAPLGD</sequence>
<feature type="chain" id="PRO_5010862244" evidence="4">
    <location>
        <begin position="21"/>
        <end position="647"/>
    </location>
</feature>
<dbReference type="SUPFAM" id="SSF48435">
    <property type="entry name" value="Bacterial muramidases"/>
    <property type="match status" value="1"/>
</dbReference>
<comment type="similarity">
    <text evidence="2">Belongs to the virb1 family.</text>
</comment>
<evidence type="ECO:0000256" key="4">
    <source>
        <dbReference type="SAM" id="SignalP"/>
    </source>
</evidence>
<dbReference type="Proteomes" id="UP000194012">
    <property type="component" value="Unassembled WGS sequence"/>
</dbReference>
<dbReference type="InterPro" id="IPR008258">
    <property type="entry name" value="Transglycosylase_SLT_dom_1"/>
</dbReference>
<dbReference type="PANTHER" id="PTHR37423">
    <property type="entry name" value="SOLUBLE LYTIC MUREIN TRANSGLYCOSYLASE-RELATED"/>
    <property type="match status" value="1"/>
</dbReference>
<dbReference type="EC" id="4.2.2.-" evidence="6"/>
<evidence type="ECO:0000256" key="3">
    <source>
        <dbReference type="ARBA" id="ARBA00022729"/>
    </source>
</evidence>
<dbReference type="AlphaFoldDB" id="A0A1X7ABN8"/>
<evidence type="ECO:0000313" key="7">
    <source>
        <dbReference type="Proteomes" id="UP000194012"/>
    </source>
</evidence>
<evidence type="ECO:0000256" key="1">
    <source>
        <dbReference type="ARBA" id="ARBA00007734"/>
    </source>
</evidence>
<dbReference type="SUPFAM" id="SSF53955">
    <property type="entry name" value="Lysozyme-like"/>
    <property type="match status" value="1"/>
</dbReference>
<dbReference type="GO" id="GO:0042597">
    <property type="term" value="C:periplasmic space"/>
    <property type="evidence" value="ECO:0007669"/>
    <property type="project" value="InterPro"/>
</dbReference>
<dbReference type="CDD" id="cd13401">
    <property type="entry name" value="Slt70-like"/>
    <property type="match status" value="1"/>
</dbReference>
<comment type="similarity">
    <text evidence="1">Belongs to the transglycosylase Slt family.</text>
</comment>
<dbReference type="GO" id="GO:0004553">
    <property type="term" value="F:hydrolase activity, hydrolyzing O-glycosyl compounds"/>
    <property type="evidence" value="ECO:0007669"/>
    <property type="project" value="InterPro"/>
</dbReference>
<evidence type="ECO:0000259" key="5">
    <source>
        <dbReference type="Pfam" id="PF01464"/>
    </source>
</evidence>
<evidence type="ECO:0000256" key="2">
    <source>
        <dbReference type="ARBA" id="ARBA00009387"/>
    </source>
</evidence>
<dbReference type="InterPro" id="IPR008939">
    <property type="entry name" value="Lytic_TGlycosylase_superhlx_U"/>
</dbReference>
<gene>
    <name evidence="6" type="primary">slt_3</name>
    <name evidence="6" type="ORF">ROG8370_03732</name>
</gene>
<feature type="signal peptide" evidence="4">
    <location>
        <begin position="1"/>
        <end position="20"/>
    </location>
</feature>
<keyword evidence="3 4" id="KW-0732">Signal</keyword>
<evidence type="ECO:0000313" key="6">
    <source>
        <dbReference type="EMBL" id="SLN75025.1"/>
    </source>
</evidence>
<dbReference type="EMBL" id="FWFJ01000065">
    <property type="protein sequence ID" value="SLN75025.1"/>
    <property type="molecule type" value="Genomic_DNA"/>
</dbReference>
<accession>A0A1X7ABN8</accession>
<feature type="domain" description="Transglycosylase SLT" evidence="5">
    <location>
        <begin position="481"/>
        <end position="585"/>
    </location>
</feature>
<dbReference type="InterPro" id="IPR023346">
    <property type="entry name" value="Lysozyme-like_dom_sf"/>
</dbReference>
<organism evidence="6 7">
    <name type="scientific">Roseovarius gaetbuli</name>
    <dbReference type="NCBI Taxonomy" id="1356575"/>
    <lineage>
        <taxon>Bacteria</taxon>
        <taxon>Pseudomonadati</taxon>
        <taxon>Pseudomonadota</taxon>
        <taxon>Alphaproteobacteria</taxon>
        <taxon>Rhodobacterales</taxon>
        <taxon>Roseobacteraceae</taxon>
        <taxon>Roseovarius</taxon>
    </lineage>
</organism>
<protein>
    <submittedName>
        <fullName evidence="6">Soluble lytic murein transglycosylase</fullName>
        <ecNumber evidence="6">4.2.2.-</ecNumber>
    </submittedName>
</protein>
<dbReference type="Gene3D" id="1.10.530.10">
    <property type="match status" value="1"/>
</dbReference>
<dbReference type="Gene3D" id="1.25.20.10">
    <property type="entry name" value="Bacterial muramidases"/>
    <property type="match status" value="1"/>
</dbReference>
<keyword evidence="7" id="KW-1185">Reference proteome</keyword>
<keyword evidence="6" id="KW-0456">Lyase</keyword>
<name>A0A1X7ABN8_9RHOB</name>
<reference evidence="7" key="1">
    <citation type="submission" date="2017-03" db="EMBL/GenBank/DDBJ databases">
        <authorList>
            <person name="Rodrigo-Torres L."/>
            <person name="Arahal R.D."/>
            <person name="Lucena T."/>
        </authorList>
    </citation>
    <scope>NUCLEOTIDE SEQUENCE [LARGE SCALE GENOMIC DNA]</scope>
    <source>
        <strain evidence="7">CECT 8370</strain>
    </source>
</reference>
<dbReference type="Pfam" id="PF01464">
    <property type="entry name" value="SLT"/>
    <property type="match status" value="1"/>
</dbReference>
<dbReference type="PANTHER" id="PTHR37423:SF2">
    <property type="entry name" value="MEMBRANE-BOUND LYTIC MUREIN TRANSGLYCOSYLASE C"/>
    <property type="match status" value="1"/>
</dbReference>